<name>A0A2K9N9N8_9PROT</name>
<dbReference type="KEGG" id="ncb:C0V82_06175"/>
<protein>
    <submittedName>
        <fullName evidence="2">Uncharacterized protein</fullName>
    </submittedName>
</protein>
<reference evidence="2 3" key="1">
    <citation type="submission" date="2017-12" db="EMBL/GenBank/DDBJ databases">
        <title>Genomes of bacteria within cyanobacterial aggregates.</title>
        <authorList>
            <person name="Cai H."/>
        </authorList>
    </citation>
    <scope>NUCLEOTIDE SEQUENCE [LARGE SCALE GENOMIC DNA]</scope>
    <source>
        <strain evidence="2 3">TH16</strain>
    </source>
</reference>
<evidence type="ECO:0000313" key="3">
    <source>
        <dbReference type="Proteomes" id="UP000234752"/>
    </source>
</evidence>
<keyword evidence="3" id="KW-1185">Reference proteome</keyword>
<feature type="compositionally biased region" description="Low complexity" evidence="1">
    <location>
        <begin position="11"/>
        <end position="21"/>
    </location>
</feature>
<proteinExistence type="predicted"/>
<evidence type="ECO:0000256" key="1">
    <source>
        <dbReference type="SAM" id="MobiDB-lite"/>
    </source>
</evidence>
<dbReference type="AlphaFoldDB" id="A0A2K9N9N8"/>
<evidence type="ECO:0000313" key="2">
    <source>
        <dbReference type="EMBL" id="AUN29861.1"/>
    </source>
</evidence>
<sequence length="343" mass="36312">MVQTARLRGDAPAPATAAPTVPSAPPQPPRPAPLPNGQPVQLRILSVEMAGATPASLDDAPANSVTGTLVGNTSQGQPVVTTPAGTLVLRARTDLPPGTNLTLALEIPQNRDMASMLPPLDPGQGSDWPAMREVMSALMAADPAMARTIAANILPQPSKRLTTNLTFFLSALRGGDASGWLGGEATEILKGRGGARLLAQLREDFQAAARQAAEPTPDGWRGMPIPFGVPEQVMRAQLHVRSATDQEGEEKRADGRGPAKRFLLDLNFSRLGPMQLDGLVWPGRFDLMIRTQTLLSAELRQSIGTIFRDSLETVGYAGTIGFQTGAHFWARVQSASRGSGVRA</sequence>
<gene>
    <name evidence="2" type="ORF">C0V82_06175</name>
</gene>
<organism evidence="2 3">
    <name type="scientific">Niveispirillum cyanobacteriorum</name>
    <dbReference type="NCBI Taxonomy" id="1612173"/>
    <lineage>
        <taxon>Bacteria</taxon>
        <taxon>Pseudomonadati</taxon>
        <taxon>Pseudomonadota</taxon>
        <taxon>Alphaproteobacteria</taxon>
        <taxon>Rhodospirillales</taxon>
        <taxon>Azospirillaceae</taxon>
        <taxon>Niveispirillum</taxon>
    </lineage>
</organism>
<dbReference type="Proteomes" id="UP000234752">
    <property type="component" value="Chromosome eg_1"/>
</dbReference>
<feature type="compositionally biased region" description="Polar residues" evidence="1">
    <location>
        <begin position="63"/>
        <end position="78"/>
    </location>
</feature>
<accession>A0A2K9N9N8</accession>
<dbReference type="EMBL" id="CP025611">
    <property type="protein sequence ID" value="AUN29861.1"/>
    <property type="molecule type" value="Genomic_DNA"/>
</dbReference>
<feature type="region of interest" description="Disordered" evidence="1">
    <location>
        <begin position="55"/>
        <end position="78"/>
    </location>
</feature>
<feature type="compositionally biased region" description="Pro residues" evidence="1">
    <location>
        <begin position="22"/>
        <end position="36"/>
    </location>
</feature>
<feature type="region of interest" description="Disordered" evidence="1">
    <location>
        <begin position="1"/>
        <end position="38"/>
    </location>
</feature>